<keyword evidence="2" id="KW-1185">Reference proteome</keyword>
<gene>
    <name evidence="1" type="ORF">RTTH1527_00390</name>
</gene>
<name>A0ABM5MTA7_RICTP</name>
<dbReference type="EMBL" id="CP003397">
    <property type="protein sequence ID" value="AFE53945.1"/>
    <property type="molecule type" value="Genomic_DNA"/>
</dbReference>
<evidence type="ECO:0000313" key="1">
    <source>
        <dbReference type="EMBL" id="AFE53945.1"/>
    </source>
</evidence>
<protein>
    <submittedName>
        <fullName evidence="1">Uncharacterized protein</fullName>
    </submittedName>
</protein>
<sequence length="59" mass="6745">MISLLGMSLVLVNKKYCGKTIENTIEIQKAHNNKPIVFRDHSACRAYKIFIGNQHLDTK</sequence>
<dbReference type="Proteomes" id="UP000007581">
    <property type="component" value="Chromosome"/>
</dbReference>
<reference evidence="1" key="1">
    <citation type="submission" date="2012-03" db="EMBL/GenBank/DDBJ databases">
        <authorList>
            <person name="Johnson S.L."/>
            <person name="Sims D."/>
            <person name="Han S."/>
            <person name="Bruce D.C."/>
            <person name="Dasch G.A."/>
        </authorList>
    </citation>
    <scope>NUCLEOTIDE SEQUENCE [LARGE SCALE GENOMIC DNA]</scope>
    <source>
        <strain evidence="1">TH1527</strain>
    </source>
</reference>
<organism evidence="1 2">
    <name type="scientific">Rickettsia typhi str. TH1527</name>
    <dbReference type="NCBI Taxonomy" id="1003201"/>
    <lineage>
        <taxon>Bacteria</taxon>
        <taxon>Pseudomonadati</taxon>
        <taxon>Pseudomonadota</taxon>
        <taxon>Alphaproteobacteria</taxon>
        <taxon>Rickettsiales</taxon>
        <taxon>Rickettsiaceae</taxon>
        <taxon>Rickettsieae</taxon>
        <taxon>Rickettsia</taxon>
        <taxon>typhus group</taxon>
    </lineage>
</organism>
<evidence type="ECO:0000313" key="2">
    <source>
        <dbReference type="Proteomes" id="UP000007581"/>
    </source>
</evidence>
<proteinExistence type="predicted"/>
<accession>A0ABM5MTA7</accession>